<feature type="domain" description="HTH cro/C1-type" evidence="1">
    <location>
        <begin position="11"/>
        <end position="65"/>
    </location>
</feature>
<dbReference type="Pfam" id="PF01381">
    <property type="entry name" value="HTH_3"/>
    <property type="match status" value="1"/>
</dbReference>
<name>A0AAE7BW60_9GAMM</name>
<sequence length="86" mass="9922">MATRGEIGKEIRLARKGLGYTQKSLAEKTQVNKTTISEMENGHFTGSFDIFERVLDGVGLQFEVNKKKHKLPQWDEIEEIFSEYDE</sequence>
<proteinExistence type="predicted"/>
<dbReference type="CDD" id="cd00093">
    <property type="entry name" value="HTH_XRE"/>
    <property type="match status" value="1"/>
</dbReference>
<dbReference type="InterPro" id="IPR010982">
    <property type="entry name" value="Lambda_DNA-bd_dom_sf"/>
</dbReference>
<dbReference type="InterPro" id="IPR001387">
    <property type="entry name" value="Cro/C1-type_HTH"/>
</dbReference>
<evidence type="ECO:0000259" key="1">
    <source>
        <dbReference type="PROSITE" id="PS50943"/>
    </source>
</evidence>
<dbReference type="AlphaFoldDB" id="A0AAE7BW60"/>
<dbReference type="EMBL" id="CP044463">
    <property type="protein sequence ID" value="QIC65994.1"/>
    <property type="molecule type" value="Genomic_DNA"/>
</dbReference>
<organism evidence="2 3">
    <name type="scientific">Acinetobacter schindleri</name>
    <dbReference type="NCBI Taxonomy" id="108981"/>
    <lineage>
        <taxon>Bacteria</taxon>
        <taxon>Pseudomonadati</taxon>
        <taxon>Pseudomonadota</taxon>
        <taxon>Gammaproteobacteria</taxon>
        <taxon>Moraxellales</taxon>
        <taxon>Moraxellaceae</taxon>
        <taxon>Acinetobacter</taxon>
    </lineage>
</organism>
<evidence type="ECO:0000313" key="2">
    <source>
        <dbReference type="EMBL" id="QIC65994.1"/>
    </source>
</evidence>
<dbReference type="SUPFAM" id="SSF47413">
    <property type="entry name" value="lambda repressor-like DNA-binding domains"/>
    <property type="match status" value="1"/>
</dbReference>
<dbReference type="Proteomes" id="UP000503505">
    <property type="component" value="Chromosome"/>
</dbReference>
<dbReference type="SMART" id="SM00530">
    <property type="entry name" value="HTH_XRE"/>
    <property type="match status" value="1"/>
</dbReference>
<accession>A0AAE7BW60</accession>
<gene>
    <name evidence="2" type="ORF">FSC10_00735</name>
</gene>
<dbReference type="RefSeq" id="WP_004647603.1">
    <property type="nucleotide sequence ID" value="NZ_CP044463.1"/>
</dbReference>
<reference evidence="2 3" key="1">
    <citation type="submission" date="2019-09" db="EMBL/GenBank/DDBJ databases">
        <title>Non-baumannii Acinetobacter spp. carrying blaNDM-1 isolated in China.</title>
        <authorList>
            <person name="Cui C."/>
            <person name="Chen C."/>
            <person name="Sun J."/>
            <person name="Liu Y."/>
        </authorList>
    </citation>
    <scope>NUCLEOTIDE SEQUENCE [LARGE SCALE GENOMIC DNA]</scope>
    <source>
        <strain evidence="2 3">HZE23-1</strain>
    </source>
</reference>
<dbReference type="GO" id="GO:0003677">
    <property type="term" value="F:DNA binding"/>
    <property type="evidence" value="ECO:0007669"/>
    <property type="project" value="InterPro"/>
</dbReference>
<evidence type="ECO:0000313" key="3">
    <source>
        <dbReference type="Proteomes" id="UP000503505"/>
    </source>
</evidence>
<dbReference type="GeneID" id="69467846"/>
<protein>
    <submittedName>
        <fullName evidence="2">Helix-turn-helix domain-containing protein</fullName>
    </submittedName>
</protein>
<dbReference type="PROSITE" id="PS50943">
    <property type="entry name" value="HTH_CROC1"/>
    <property type="match status" value="1"/>
</dbReference>
<dbReference type="Gene3D" id="1.10.260.40">
    <property type="entry name" value="lambda repressor-like DNA-binding domains"/>
    <property type="match status" value="1"/>
</dbReference>